<gene>
    <name evidence="2" type="ORF">KC980_03290</name>
</gene>
<dbReference type="AlphaFoldDB" id="A0A955EBP3"/>
<evidence type="ECO:0000256" key="1">
    <source>
        <dbReference type="SAM" id="Phobius"/>
    </source>
</evidence>
<organism evidence="2 3">
    <name type="scientific">candidate division WWE3 bacterium</name>
    <dbReference type="NCBI Taxonomy" id="2053526"/>
    <lineage>
        <taxon>Bacteria</taxon>
        <taxon>Katanobacteria</taxon>
    </lineage>
</organism>
<comment type="caution">
    <text evidence="2">The sequence shown here is derived from an EMBL/GenBank/DDBJ whole genome shotgun (WGS) entry which is preliminary data.</text>
</comment>
<evidence type="ECO:0000313" key="2">
    <source>
        <dbReference type="EMBL" id="MCA9308511.1"/>
    </source>
</evidence>
<accession>A0A955EBP3</accession>
<evidence type="ECO:0000313" key="3">
    <source>
        <dbReference type="Proteomes" id="UP000740557"/>
    </source>
</evidence>
<proteinExistence type="predicted"/>
<protein>
    <submittedName>
        <fullName evidence="2">Uncharacterized protein</fullName>
    </submittedName>
</protein>
<reference evidence="2" key="1">
    <citation type="submission" date="2020-04" db="EMBL/GenBank/DDBJ databases">
        <authorList>
            <person name="Zhang T."/>
        </authorList>
    </citation>
    <scope>NUCLEOTIDE SEQUENCE</scope>
    <source>
        <strain evidence="2">HKST-UBA79</strain>
    </source>
</reference>
<keyword evidence="1" id="KW-1133">Transmembrane helix</keyword>
<dbReference type="EMBL" id="JAGQNX010000099">
    <property type="protein sequence ID" value="MCA9308511.1"/>
    <property type="molecule type" value="Genomic_DNA"/>
</dbReference>
<dbReference type="Proteomes" id="UP000740557">
    <property type="component" value="Unassembled WGS sequence"/>
</dbReference>
<keyword evidence="1" id="KW-0812">Transmembrane</keyword>
<feature type="transmembrane region" description="Helical" evidence="1">
    <location>
        <begin position="5"/>
        <end position="24"/>
    </location>
</feature>
<sequence length="136" mass="14715">MKNKILYFVLVSLVVVGIATYYYIYSSDLSVITIDDLSNISAFDGNLPITSKESAISFAVNVPGILSTLESASERYESNSISVRWHASASLDTSAEIGVWTVIIKTVGVLPEFSCTLSFTSTGALENGIPKCIYDK</sequence>
<name>A0A955EBP3_UNCKA</name>
<reference evidence="2" key="2">
    <citation type="journal article" date="2021" name="Microbiome">
        <title>Successional dynamics and alternative stable states in a saline activated sludge microbial community over 9 years.</title>
        <authorList>
            <person name="Wang Y."/>
            <person name="Ye J."/>
            <person name="Ju F."/>
            <person name="Liu L."/>
            <person name="Boyd J.A."/>
            <person name="Deng Y."/>
            <person name="Parks D.H."/>
            <person name="Jiang X."/>
            <person name="Yin X."/>
            <person name="Woodcroft B.J."/>
            <person name="Tyson G.W."/>
            <person name="Hugenholtz P."/>
            <person name="Polz M.F."/>
            <person name="Zhang T."/>
        </authorList>
    </citation>
    <scope>NUCLEOTIDE SEQUENCE</scope>
    <source>
        <strain evidence="2">HKST-UBA79</strain>
    </source>
</reference>
<keyword evidence="1" id="KW-0472">Membrane</keyword>